<dbReference type="PANTHER" id="PTHR39419:SF1">
    <property type="entry name" value="SLL0814 PROTEIN"/>
    <property type="match status" value="1"/>
</dbReference>
<dbReference type="Pfam" id="PF04240">
    <property type="entry name" value="Caroten_synth"/>
    <property type="match status" value="1"/>
</dbReference>
<proteinExistence type="predicted"/>
<sequence>MRAADRVRAAGPVPGARSTAGTGAARWLPLGGLIVVQIGYPITHGGARTGLVMATVLIGFAGSVGHALATRGPRTAAALVAVTGAGGLAVEALGVRTGFPFGGYGYSASLGPRLLGVPLVVPLAWTWMAWPAWLAATSLVGRGAARLGVARLGVARWGVARVAVAGLGLAAWDLFLDPQMVADGYWSWRHPEPGLAGIPYTNYLGWLGVAVAMMALFAGTAGSRARIADRRADAPMLALYLWTYLSSALAHAAFLHLPVSAAAGAIGMGLVAIPLAIALC</sequence>
<dbReference type="AlphaFoldDB" id="A0A8J3R1V2"/>
<dbReference type="InterPro" id="IPR007354">
    <property type="entry name" value="CruF-like"/>
</dbReference>
<evidence type="ECO:0000256" key="2">
    <source>
        <dbReference type="SAM" id="Phobius"/>
    </source>
</evidence>
<name>A0A8J3R1V2_9ACTN</name>
<feature type="transmembrane region" description="Helical" evidence="2">
    <location>
        <begin position="76"/>
        <end position="95"/>
    </location>
</feature>
<organism evidence="3 4">
    <name type="scientific">Rugosimonospora africana</name>
    <dbReference type="NCBI Taxonomy" id="556532"/>
    <lineage>
        <taxon>Bacteria</taxon>
        <taxon>Bacillati</taxon>
        <taxon>Actinomycetota</taxon>
        <taxon>Actinomycetes</taxon>
        <taxon>Micromonosporales</taxon>
        <taxon>Micromonosporaceae</taxon>
        <taxon>Rugosimonospora</taxon>
    </lineage>
</organism>
<reference evidence="3" key="1">
    <citation type="submission" date="2021-01" db="EMBL/GenBank/DDBJ databases">
        <title>Whole genome shotgun sequence of Rugosimonospora africana NBRC 104875.</title>
        <authorList>
            <person name="Komaki H."/>
            <person name="Tamura T."/>
        </authorList>
    </citation>
    <scope>NUCLEOTIDE SEQUENCE</scope>
    <source>
        <strain evidence="3">NBRC 104875</strain>
    </source>
</reference>
<accession>A0A8J3R1V2</accession>
<feature type="transmembrane region" description="Helical" evidence="2">
    <location>
        <begin position="203"/>
        <end position="222"/>
    </location>
</feature>
<feature type="transmembrane region" description="Helical" evidence="2">
    <location>
        <begin position="49"/>
        <end position="69"/>
    </location>
</feature>
<feature type="region of interest" description="Disordered" evidence="1">
    <location>
        <begin position="1"/>
        <end position="20"/>
    </location>
</feature>
<feature type="transmembrane region" description="Helical" evidence="2">
    <location>
        <begin position="157"/>
        <end position="176"/>
    </location>
</feature>
<dbReference type="PANTHER" id="PTHR39419">
    <property type="entry name" value="SLL0814 PROTEIN"/>
    <property type="match status" value="1"/>
</dbReference>
<evidence type="ECO:0000313" key="3">
    <source>
        <dbReference type="EMBL" id="GIH18666.1"/>
    </source>
</evidence>
<evidence type="ECO:0000256" key="1">
    <source>
        <dbReference type="SAM" id="MobiDB-lite"/>
    </source>
</evidence>
<keyword evidence="2" id="KW-1133">Transmembrane helix</keyword>
<feature type="transmembrane region" description="Helical" evidence="2">
    <location>
        <begin position="115"/>
        <end position="136"/>
    </location>
</feature>
<gene>
    <name evidence="3" type="ORF">Raf01_68380</name>
</gene>
<keyword evidence="2" id="KW-0472">Membrane</keyword>
<comment type="caution">
    <text evidence="3">The sequence shown here is derived from an EMBL/GenBank/DDBJ whole genome shotgun (WGS) entry which is preliminary data.</text>
</comment>
<keyword evidence="2" id="KW-0812">Transmembrane</keyword>
<feature type="transmembrane region" description="Helical" evidence="2">
    <location>
        <begin position="27"/>
        <end position="43"/>
    </location>
</feature>
<feature type="transmembrane region" description="Helical" evidence="2">
    <location>
        <begin position="234"/>
        <end position="254"/>
    </location>
</feature>
<dbReference type="EMBL" id="BONZ01000070">
    <property type="protein sequence ID" value="GIH18666.1"/>
    <property type="molecule type" value="Genomic_DNA"/>
</dbReference>
<dbReference type="Proteomes" id="UP000642748">
    <property type="component" value="Unassembled WGS sequence"/>
</dbReference>
<evidence type="ECO:0000313" key="4">
    <source>
        <dbReference type="Proteomes" id="UP000642748"/>
    </source>
</evidence>
<feature type="transmembrane region" description="Helical" evidence="2">
    <location>
        <begin position="260"/>
        <end position="279"/>
    </location>
</feature>
<keyword evidence="4" id="KW-1185">Reference proteome</keyword>
<dbReference type="RefSeq" id="WP_203922172.1">
    <property type="nucleotide sequence ID" value="NZ_BONZ01000070.1"/>
</dbReference>
<protein>
    <submittedName>
        <fullName evidence="3">Membrane protein</fullName>
    </submittedName>
</protein>